<comment type="caution">
    <text evidence="1">The sequence shown here is derived from an EMBL/GenBank/DDBJ whole genome shotgun (WGS) entry which is preliminary data.</text>
</comment>
<dbReference type="Gene3D" id="1.20.5.1200">
    <property type="entry name" value="Alpha-tocopherol transfer"/>
    <property type="match status" value="1"/>
</dbReference>
<accession>A0A2A4IVC3</accession>
<dbReference type="STRING" id="7102.A0A2A4IVC3"/>
<evidence type="ECO:0000313" key="1">
    <source>
        <dbReference type="EMBL" id="PCG63328.1"/>
    </source>
</evidence>
<dbReference type="PANTHER" id="PTHR10174:SF208">
    <property type="entry name" value="CRAL-TRIO DOMAIN-CONTAINING PROTEIN DDB_G0278031"/>
    <property type="match status" value="1"/>
</dbReference>
<sequence>MKQIVSEKIGKRFEVQNSLEGLYKVVPKEILPIEYGGNERSTHELQEELLNELSLESNVKYIEMMSKAGTDESKRHASKFNEEYMGMPGCFRNLSVD</sequence>
<dbReference type="AlphaFoldDB" id="A0A2A4IVC3"/>
<proteinExistence type="predicted"/>
<evidence type="ECO:0008006" key="2">
    <source>
        <dbReference type="Google" id="ProtNLM"/>
    </source>
</evidence>
<protein>
    <recommendedName>
        <fullName evidence="2">CRAL-TRIO domain-containing protein</fullName>
    </recommendedName>
</protein>
<name>A0A2A4IVC3_HELVI</name>
<dbReference type="InterPro" id="IPR036865">
    <property type="entry name" value="CRAL-TRIO_dom_sf"/>
</dbReference>
<dbReference type="GO" id="GO:1902936">
    <property type="term" value="F:phosphatidylinositol bisphosphate binding"/>
    <property type="evidence" value="ECO:0007669"/>
    <property type="project" value="TreeGrafter"/>
</dbReference>
<dbReference type="EMBL" id="NWSH01006612">
    <property type="protein sequence ID" value="PCG63328.1"/>
    <property type="molecule type" value="Genomic_DNA"/>
</dbReference>
<organism evidence="1">
    <name type="scientific">Heliothis virescens</name>
    <name type="common">Tobacco budworm moth</name>
    <dbReference type="NCBI Taxonomy" id="7102"/>
    <lineage>
        <taxon>Eukaryota</taxon>
        <taxon>Metazoa</taxon>
        <taxon>Ecdysozoa</taxon>
        <taxon>Arthropoda</taxon>
        <taxon>Hexapoda</taxon>
        <taxon>Insecta</taxon>
        <taxon>Pterygota</taxon>
        <taxon>Neoptera</taxon>
        <taxon>Endopterygota</taxon>
        <taxon>Lepidoptera</taxon>
        <taxon>Glossata</taxon>
        <taxon>Ditrysia</taxon>
        <taxon>Noctuoidea</taxon>
        <taxon>Noctuidae</taxon>
        <taxon>Heliothinae</taxon>
        <taxon>Heliothis</taxon>
    </lineage>
</organism>
<dbReference type="SUPFAM" id="SSF52087">
    <property type="entry name" value="CRAL/TRIO domain"/>
    <property type="match status" value="1"/>
</dbReference>
<reference evidence="1" key="1">
    <citation type="submission" date="2017-09" db="EMBL/GenBank/DDBJ databases">
        <title>Contemporary evolution of a Lepidopteran species, Heliothis virescens, in response to modern agricultural practices.</title>
        <authorList>
            <person name="Fritz M.L."/>
            <person name="Deyonke A.M."/>
            <person name="Papanicolaou A."/>
            <person name="Micinski S."/>
            <person name="Westbrook J."/>
            <person name="Gould F."/>
        </authorList>
    </citation>
    <scope>NUCLEOTIDE SEQUENCE [LARGE SCALE GENOMIC DNA]</scope>
    <source>
        <strain evidence="1">HvINT-</strain>
        <tissue evidence="1">Whole body</tissue>
    </source>
</reference>
<dbReference type="PANTHER" id="PTHR10174">
    <property type="entry name" value="ALPHA-TOCOPHEROL TRANSFER PROTEIN-RELATED"/>
    <property type="match status" value="1"/>
</dbReference>
<gene>
    <name evidence="1" type="ORF">B5V51_12521</name>
</gene>
<dbReference type="GO" id="GO:0016020">
    <property type="term" value="C:membrane"/>
    <property type="evidence" value="ECO:0007669"/>
    <property type="project" value="TreeGrafter"/>
</dbReference>